<reference evidence="1 2" key="1">
    <citation type="journal article" date="2018" name="Nat. Ecol. Evol.">
        <title>Pezizomycetes genomes reveal the molecular basis of ectomycorrhizal truffle lifestyle.</title>
        <authorList>
            <person name="Murat C."/>
            <person name="Payen T."/>
            <person name="Noel B."/>
            <person name="Kuo A."/>
            <person name="Morin E."/>
            <person name="Chen J."/>
            <person name="Kohler A."/>
            <person name="Krizsan K."/>
            <person name="Balestrini R."/>
            <person name="Da Silva C."/>
            <person name="Montanini B."/>
            <person name="Hainaut M."/>
            <person name="Levati E."/>
            <person name="Barry K.W."/>
            <person name="Belfiori B."/>
            <person name="Cichocki N."/>
            <person name="Clum A."/>
            <person name="Dockter R.B."/>
            <person name="Fauchery L."/>
            <person name="Guy J."/>
            <person name="Iotti M."/>
            <person name="Le Tacon F."/>
            <person name="Lindquist E.A."/>
            <person name="Lipzen A."/>
            <person name="Malagnac F."/>
            <person name="Mello A."/>
            <person name="Molinier V."/>
            <person name="Miyauchi S."/>
            <person name="Poulain J."/>
            <person name="Riccioni C."/>
            <person name="Rubini A."/>
            <person name="Sitrit Y."/>
            <person name="Splivallo R."/>
            <person name="Traeger S."/>
            <person name="Wang M."/>
            <person name="Zifcakova L."/>
            <person name="Wipf D."/>
            <person name="Zambonelli A."/>
            <person name="Paolocci F."/>
            <person name="Nowrousian M."/>
            <person name="Ottonello S."/>
            <person name="Baldrian P."/>
            <person name="Spatafora J.W."/>
            <person name="Henrissat B."/>
            <person name="Nagy L.G."/>
            <person name="Aury J.M."/>
            <person name="Wincker P."/>
            <person name="Grigoriev I.V."/>
            <person name="Bonfante P."/>
            <person name="Martin F.M."/>
        </authorList>
    </citation>
    <scope>NUCLEOTIDE SEQUENCE [LARGE SCALE GENOMIC DNA]</scope>
    <source>
        <strain evidence="1 2">120613-1</strain>
    </source>
</reference>
<sequence length="169" mass="17054">MALATVTATSTAVARTSTDRTNLASGLTLTSLAGTKANLRSSVVSDPEPKVTTRSESAAVASQRAFGASVGSGGNIQRDVVARGGIGADTGRNQNKLVLYRPSMFRPFAAKGDSGSAIVDCLGRLGGLITAGGGLTDPSDITYATPISFIIGSLKANGYKVTTEATLTA</sequence>
<dbReference type="AlphaFoldDB" id="A0A3N4JK57"/>
<dbReference type="STRING" id="1336337.A0A3N4JK57"/>
<dbReference type="SUPFAM" id="SSF50494">
    <property type="entry name" value="Trypsin-like serine proteases"/>
    <property type="match status" value="1"/>
</dbReference>
<keyword evidence="2" id="KW-1185">Reference proteome</keyword>
<name>A0A3N4JK57_9PEZI</name>
<gene>
    <name evidence="1" type="ORF">L873DRAFT_1939557</name>
</gene>
<accession>A0A3N4JK57</accession>
<evidence type="ECO:0000313" key="1">
    <source>
        <dbReference type="EMBL" id="RPA94254.1"/>
    </source>
</evidence>
<dbReference type="EMBL" id="ML120440">
    <property type="protein sequence ID" value="RPA94254.1"/>
    <property type="molecule type" value="Genomic_DNA"/>
</dbReference>
<evidence type="ECO:0008006" key="3">
    <source>
        <dbReference type="Google" id="ProtNLM"/>
    </source>
</evidence>
<dbReference type="Proteomes" id="UP000276215">
    <property type="component" value="Unassembled WGS sequence"/>
</dbReference>
<dbReference type="OrthoDB" id="5424209at2759"/>
<protein>
    <recommendedName>
        <fullName evidence="3">Peptidase S1 domain-containing protein</fullName>
    </recommendedName>
</protein>
<dbReference type="InterPro" id="IPR009003">
    <property type="entry name" value="Peptidase_S1_PA"/>
</dbReference>
<proteinExistence type="predicted"/>
<organism evidence="1 2">
    <name type="scientific">Choiromyces venosus 120613-1</name>
    <dbReference type="NCBI Taxonomy" id="1336337"/>
    <lineage>
        <taxon>Eukaryota</taxon>
        <taxon>Fungi</taxon>
        <taxon>Dikarya</taxon>
        <taxon>Ascomycota</taxon>
        <taxon>Pezizomycotina</taxon>
        <taxon>Pezizomycetes</taxon>
        <taxon>Pezizales</taxon>
        <taxon>Tuberaceae</taxon>
        <taxon>Choiromyces</taxon>
    </lineage>
</organism>
<evidence type="ECO:0000313" key="2">
    <source>
        <dbReference type="Proteomes" id="UP000276215"/>
    </source>
</evidence>